<feature type="transmembrane region" description="Helical" evidence="1">
    <location>
        <begin position="371"/>
        <end position="391"/>
    </location>
</feature>
<dbReference type="GO" id="GO:0005886">
    <property type="term" value="C:plasma membrane"/>
    <property type="evidence" value="ECO:0007669"/>
    <property type="project" value="TreeGrafter"/>
</dbReference>
<accession>A0A1I4AXF7</accession>
<dbReference type="PANTHER" id="PTHR30092">
    <property type="entry name" value="INNER MEMBRANE PROTEIN CRED"/>
    <property type="match status" value="1"/>
</dbReference>
<dbReference type="InterPro" id="IPR010364">
    <property type="entry name" value="Uncharacterised_IM_CreD"/>
</dbReference>
<feature type="transmembrane region" description="Helical" evidence="1">
    <location>
        <begin position="17"/>
        <end position="38"/>
    </location>
</feature>
<sequence>MEPDPKPGLLDRPTPKLAAVGLVLLAMLVPHLMIGGVIEEREERHQSVQREIGAGWGGPQLLMAPVLAIPWSGAQGRSGHIHLQPERLDAQVELAPQLRRRGLYEVPVYTATARLEGRFNAAGAVVLQEPSAILHWGDATIVAGSQAMRLAGEVPSMRLGEAWLPGEDGLPRWDDCMPSRGIAWRANLAAAPDGAIPFAVTLPLRGSQRFGLLPGPQRANLSIAAAWPTPSFIGDDLPEQTSVEEWGFTAAWSLAGEGAAARRTLCGRHAAAAGVELLEAVPTYRMVNRASKYAMLFLALSFVTYTLFELLAGLRIHIVQYAMLGCSVVMFPLLLLAIGEPLGFAAAYAAATLLVMAQASLFTAAVTGRRVLAAAFAGVLAGLFGFLYVVLSLEAYSLLVGTLALFTVLSAVMALTRRVRWG</sequence>
<feature type="transmembrane region" description="Helical" evidence="1">
    <location>
        <begin position="398"/>
        <end position="416"/>
    </location>
</feature>
<keyword evidence="1" id="KW-0472">Membrane</keyword>
<dbReference type="PIRSF" id="PIRSF004548">
    <property type="entry name" value="CreD"/>
    <property type="match status" value="1"/>
</dbReference>
<gene>
    <name evidence="2" type="ORF">SAMN02745775_104263</name>
</gene>
<keyword evidence="1" id="KW-0812">Transmembrane</keyword>
<dbReference type="Pfam" id="PF06123">
    <property type="entry name" value="CreD"/>
    <property type="match status" value="1"/>
</dbReference>
<name>A0A1I4AXF7_9PROT</name>
<evidence type="ECO:0000256" key="1">
    <source>
        <dbReference type="SAM" id="Phobius"/>
    </source>
</evidence>
<protein>
    <submittedName>
        <fullName evidence="2">Inner membrane protein</fullName>
    </submittedName>
</protein>
<dbReference type="PANTHER" id="PTHR30092:SF0">
    <property type="entry name" value="INNER MEMBRANE PROTEIN CRED"/>
    <property type="match status" value="1"/>
</dbReference>
<organism evidence="2 3">
    <name type="scientific">Falsiroseomonas stagni DSM 19981</name>
    <dbReference type="NCBI Taxonomy" id="1123062"/>
    <lineage>
        <taxon>Bacteria</taxon>
        <taxon>Pseudomonadati</taxon>
        <taxon>Pseudomonadota</taxon>
        <taxon>Alphaproteobacteria</taxon>
        <taxon>Acetobacterales</taxon>
        <taxon>Roseomonadaceae</taxon>
        <taxon>Falsiroseomonas</taxon>
    </lineage>
</organism>
<evidence type="ECO:0000313" key="3">
    <source>
        <dbReference type="Proteomes" id="UP000199473"/>
    </source>
</evidence>
<reference evidence="2 3" key="1">
    <citation type="submission" date="2016-10" db="EMBL/GenBank/DDBJ databases">
        <authorList>
            <person name="de Groot N.N."/>
        </authorList>
    </citation>
    <scope>NUCLEOTIDE SEQUENCE [LARGE SCALE GENOMIC DNA]</scope>
    <source>
        <strain evidence="2 3">DSM 19981</strain>
    </source>
</reference>
<dbReference type="RefSeq" id="WP_175533917.1">
    <property type="nucleotide sequence ID" value="NZ_FOSQ01000004.1"/>
</dbReference>
<dbReference type="NCBIfam" id="NF008712">
    <property type="entry name" value="PRK11715.1-1"/>
    <property type="match status" value="1"/>
</dbReference>
<dbReference type="STRING" id="1123062.SAMN02745775_104263"/>
<feature type="transmembrane region" description="Helical" evidence="1">
    <location>
        <begin position="293"/>
        <end position="312"/>
    </location>
</feature>
<dbReference type="EMBL" id="FOSQ01000004">
    <property type="protein sequence ID" value="SFK61104.1"/>
    <property type="molecule type" value="Genomic_DNA"/>
</dbReference>
<dbReference type="AlphaFoldDB" id="A0A1I4AXF7"/>
<keyword evidence="3" id="KW-1185">Reference proteome</keyword>
<keyword evidence="1" id="KW-1133">Transmembrane helix</keyword>
<proteinExistence type="predicted"/>
<evidence type="ECO:0000313" key="2">
    <source>
        <dbReference type="EMBL" id="SFK61104.1"/>
    </source>
</evidence>
<dbReference type="Proteomes" id="UP000199473">
    <property type="component" value="Unassembled WGS sequence"/>
</dbReference>